<keyword evidence="5 8" id="KW-1133">Transmembrane helix</keyword>
<evidence type="ECO:0000256" key="5">
    <source>
        <dbReference type="ARBA" id="ARBA00022989"/>
    </source>
</evidence>
<feature type="transmembrane region" description="Helical" evidence="8">
    <location>
        <begin position="76"/>
        <end position="95"/>
    </location>
</feature>
<keyword evidence="4 8" id="KW-0812">Transmembrane</keyword>
<dbReference type="InterPro" id="IPR050360">
    <property type="entry name" value="MFS_Sugar_Transporters"/>
</dbReference>
<evidence type="ECO:0000256" key="3">
    <source>
        <dbReference type="ARBA" id="ARBA00022448"/>
    </source>
</evidence>
<dbReference type="Proteomes" id="UP001337655">
    <property type="component" value="Unassembled WGS sequence"/>
</dbReference>
<dbReference type="EMBL" id="JAVRRT010000020">
    <property type="protein sequence ID" value="KAK5164270.1"/>
    <property type="molecule type" value="Genomic_DNA"/>
</dbReference>
<dbReference type="PANTHER" id="PTHR48022:SF24">
    <property type="entry name" value="HEXOSE TRANSPORTER PROTEIN (AFU_ORTHOLOGUE AFUA_8G04480)"/>
    <property type="match status" value="1"/>
</dbReference>
<dbReference type="Pfam" id="PF00083">
    <property type="entry name" value="Sugar_tr"/>
    <property type="match status" value="1"/>
</dbReference>
<feature type="region of interest" description="Disordered" evidence="7">
    <location>
        <begin position="489"/>
        <end position="515"/>
    </location>
</feature>
<feature type="compositionally biased region" description="Basic and acidic residues" evidence="7">
    <location>
        <begin position="491"/>
        <end position="501"/>
    </location>
</feature>
<comment type="similarity">
    <text evidence="2">Belongs to the major facilitator superfamily. Sugar transporter (TC 2.A.1.1) family.</text>
</comment>
<feature type="transmembrane region" description="Helical" evidence="8">
    <location>
        <begin position="448"/>
        <end position="467"/>
    </location>
</feature>
<evidence type="ECO:0000313" key="11">
    <source>
        <dbReference type="Proteomes" id="UP001337655"/>
    </source>
</evidence>
<feature type="transmembrane region" description="Helical" evidence="8">
    <location>
        <begin position="348"/>
        <end position="368"/>
    </location>
</feature>
<dbReference type="InterPro" id="IPR036259">
    <property type="entry name" value="MFS_trans_sf"/>
</dbReference>
<dbReference type="PROSITE" id="PS50850">
    <property type="entry name" value="MFS"/>
    <property type="match status" value="1"/>
</dbReference>
<comment type="subcellular location">
    <subcellularLocation>
        <location evidence="1">Membrane</location>
        <topology evidence="1">Multi-pass membrane protein</topology>
    </subcellularLocation>
</comment>
<proteinExistence type="inferred from homology"/>
<keyword evidence="6 8" id="KW-0472">Membrane</keyword>
<dbReference type="InterPro" id="IPR005828">
    <property type="entry name" value="MFS_sugar_transport-like"/>
</dbReference>
<evidence type="ECO:0000259" key="9">
    <source>
        <dbReference type="PROSITE" id="PS50850"/>
    </source>
</evidence>
<evidence type="ECO:0000256" key="7">
    <source>
        <dbReference type="SAM" id="MobiDB-lite"/>
    </source>
</evidence>
<comment type="caution">
    <text evidence="10">The sequence shown here is derived from an EMBL/GenBank/DDBJ whole genome shotgun (WGS) entry which is preliminary data.</text>
</comment>
<feature type="transmembrane region" description="Helical" evidence="8">
    <location>
        <begin position="33"/>
        <end position="52"/>
    </location>
</feature>
<dbReference type="GO" id="GO:0016020">
    <property type="term" value="C:membrane"/>
    <property type="evidence" value="ECO:0007669"/>
    <property type="project" value="UniProtKB-SubCell"/>
</dbReference>
<protein>
    <recommendedName>
        <fullName evidence="9">Major facilitator superfamily (MFS) profile domain-containing protein</fullName>
    </recommendedName>
</protein>
<sequence>MLHNRNNRATGVNGVNLKDVVPQRRLWIFCPRLLTLNLLLVGALCAGVTNGFDNSLLNGLQLLDTWQRDFGSPESAWLGLISTANRLGALVALPFVSPLQTKLGRRYPVICGSAIMLVGITIQASSQSVPMFIVGRIILGAGNQLQITTCPVLISELAYPTQRATYTALMNSTGSVGQILAAWITFGSSSLEPSSWSWRTPVAIQAASSIFQIVMMFFIPESPRWLVANNRTDEARHILVKYHGEGCESSPLVNLELAEITHILKTDKKKSSWLAWFHGPSNRHRFAIVFTLGFINAIISYYLRLLLESFGITNSTTQLLINGGNTINAWLFAILWACTIDFWGRRKLFLTGIGGMFCCFLTMTVLASQSAASDFADSSLARPAVAMIFLFGAFYKMVGTTQDPYFGEIASFELRDKAYVIKQFADSAANIFSGFTNPVALDAIGWKYYIVWCCMLVSHFTIVYFVYPETKGLSLEEITQRFDGTEVPENAVRDGMSKEDVSSACTRASTEREGA</sequence>
<evidence type="ECO:0000256" key="2">
    <source>
        <dbReference type="ARBA" id="ARBA00010992"/>
    </source>
</evidence>
<keyword evidence="11" id="KW-1185">Reference proteome</keyword>
<dbReference type="PANTHER" id="PTHR48022">
    <property type="entry name" value="PLASTIDIC GLUCOSE TRANSPORTER 4"/>
    <property type="match status" value="1"/>
</dbReference>
<dbReference type="RefSeq" id="XP_064654563.1">
    <property type="nucleotide sequence ID" value="XM_064807190.1"/>
</dbReference>
<feature type="transmembrane region" description="Helical" evidence="8">
    <location>
        <begin position="380"/>
        <end position="398"/>
    </location>
</feature>
<dbReference type="GO" id="GO:0005351">
    <property type="term" value="F:carbohydrate:proton symporter activity"/>
    <property type="evidence" value="ECO:0007669"/>
    <property type="project" value="TreeGrafter"/>
</dbReference>
<gene>
    <name evidence="10" type="ORF">LTR77_009964</name>
</gene>
<organism evidence="10 11">
    <name type="scientific">Saxophila tyrrhenica</name>
    <dbReference type="NCBI Taxonomy" id="1690608"/>
    <lineage>
        <taxon>Eukaryota</taxon>
        <taxon>Fungi</taxon>
        <taxon>Dikarya</taxon>
        <taxon>Ascomycota</taxon>
        <taxon>Pezizomycotina</taxon>
        <taxon>Dothideomycetes</taxon>
        <taxon>Dothideomycetidae</taxon>
        <taxon>Mycosphaerellales</taxon>
        <taxon>Extremaceae</taxon>
        <taxon>Saxophila</taxon>
    </lineage>
</organism>
<feature type="transmembrane region" description="Helical" evidence="8">
    <location>
        <begin position="286"/>
        <end position="307"/>
    </location>
</feature>
<evidence type="ECO:0000256" key="8">
    <source>
        <dbReference type="SAM" id="Phobius"/>
    </source>
</evidence>
<dbReference type="AlphaFoldDB" id="A0AAV9NZ57"/>
<feature type="domain" description="Major facilitator superfamily (MFS) profile" evidence="9">
    <location>
        <begin position="39"/>
        <end position="471"/>
    </location>
</feature>
<feature type="transmembrane region" description="Helical" evidence="8">
    <location>
        <begin position="327"/>
        <end position="343"/>
    </location>
</feature>
<name>A0AAV9NZ57_9PEZI</name>
<dbReference type="InterPro" id="IPR020846">
    <property type="entry name" value="MFS_dom"/>
</dbReference>
<evidence type="ECO:0000313" key="10">
    <source>
        <dbReference type="EMBL" id="KAK5164270.1"/>
    </source>
</evidence>
<accession>A0AAV9NZ57</accession>
<evidence type="ECO:0000256" key="4">
    <source>
        <dbReference type="ARBA" id="ARBA00022692"/>
    </source>
</evidence>
<reference evidence="10 11" key="1">
    <citation type="submission" date="2023-08" db="EMBL/GenBank/DDBJ databases">
        <title>Black Yeasts Isolated from many extreme environments.</title>
        <authorList>
            <person name="Coleine C."/>
            <person name="Stajich J.E."/>
            <person name="Selbmann L."/>
        </authorList>
    </citation>
    <scope>NUCLEOTIDE SEQUENCE [LARGE SCALE GENOMIC DNA]</scope>
    <source>
        <strain evidence="10 11">CCFEE 5935</strain>
    </source>
</reference>
<dbReference type="GeneID" id="89931294"/>
<dbReference type="SUPFAM" id="SSF103473">
    <property type="entry name" value="MFS general substrate transporter"/>
    <property type="match status" value="1"/>
</dbReference>
<dbReference type="Gene3D" id="1.20.1250.20">
    <property type="entry name" value="MFS general substrate transporter like domains"/>
    <property type="match status" value="1"/>
</dbReference>
<evidence type="ECO:0000256" key="6">
    <source>
        <dbReference type="ARBA" id="ARBA00023136"/>
    </source>
</evidence>
<keyword evidence="3" id="KW-0813">Transport</keyword>
<evidence type="ECO:0000256" key="1">
    <source>
        <dbReference type="ARBA" id="ARBA00004141"/>
    </source>
</evidence>
<dbReference type="FunFam" id="1.20.1250.20:FF:000134">
    <property type="entry name" value="MFS sugar transporter protein"/>
    <property type="match status" value="1"/>
</dbReference>